<organism evidence="1 2">
    <name type="scientific">Citricoccus parietis</name>
    <dbReference type="NCBI Taxonomy" id="592307"/>
    <lineage>
        <taxon>Bacteria</taxon>
        <taxon>Bacillati</taxon>
        <taxon>Actinomycetota</taxon>
        <taxon>Actinomycetes</taxon>
        <taxon>Micrococcales</taxon>
        <taxon>Micrococcaceae</taxon>
        <taxon>Citricoccus</taxon>
    </lineage>
</organism>
<reference evidence="1 2" key="1">
    <citation type="submission" date="2024-09" db="EMBL/GenBank/DDBJ databases">
        <authorList>
            <person name="Sun Q."/>
            <person name="Mori K."/>
        </authorList>
    </citation>
    <scope>NUCLEOTIDE SEQUENCE [LARGE SCALE GENOMIC DNA]</scope>
    <source>
        <strain evidence="1 2">CCM 7609</strain>
    </source>
</reference>
<protein>
    <submittedName>
        <fullName evidence="1">Uncharacterized protein</fullName>
    </submittedName>
</protein>
<comment type="caution">
    <text evidence="1">The sequence shown here is derived from an EMBL/GenBank/DDBJ whole genome shotgun (WGS) entry which is preliminary data.</text>
</comment>
<keyword evidence="2" id="KW-1185">Reference proteome</keyword>
<dbReference type="Proteomes" id="UP001589575">
    <property type="component" value="Unassembled WGS sequence"/>
</dbReference>
<evidence type="ECO:0000313" key="2">
    <source>
        <dbReference type="Proteomes" id="UP001589575"/>
    </source>
</evidence>
<name>A0ABV5G622_9MICC</name>
<accession>A0ABV5G622</accession>
<proteinExistence type="predicted"/>
<sequence length="70" mass="7995">MPRDCEVGRSVMAPVWSREINGVSGSAVGDLVEFVQRRAGRQILEHHEHLGYDRRTLGGDRPYLRGRRHV</sequence>
<evidence type="ECO:0000313" key="1">
    <source>
        <dbReference type="EMBL" id="MFB9074384.1"/>
    </source>
</evidence>
<gene>
    <name evidence="1" type="ORF">ACFFX0_25595</name>
</gene>
<dbReference type="EMBL" id="JBHMFI010000002">
    <property type="protein sequence ID" value="MFB9074384.1"/>
    <property type="molecule type" value="Genomic_DNA"/>
</dbReference>